<protein>
    <recommendedName>
        <fullName evidence="4">CCHC-type domain-containing protein</fullName>
    </recommendedName>
</protein>
<evidence type="ECO:0000313" key="3">
    <source>
        <dbReference type="Proteomes" id="UP001153269"/>
    </source>
</evidence>
<accession>A0A9N7YW60</accession>
<organism evidence="2 3">
    <name type="scientific">Pleuronectes platessa</name>
    <name type="common">European plaice</name>
    <dbReference type="NCBI Taxonomy" id="8262"/>
    <lineage>
        <taxon>Eukaryota</taxon>
        <taxon>Metazoa</taxon>
        <taxon>Chordata</taxon>
        <taxon>Craniata</taxon>
        <taxon>Vertebrata</taxon>
        <taxon>Euteleostomi</taxon>
        <taxon>Actinopterygii</taxon>
        <taxon>Neopterygii</taxon>
        <taxon>Teleostei</taxon>
        <taxon>Neoteleostei</taxon>
        <taxon>Acanthomorphata</taxon>
        <taxon>Carangaria</taxon>
        <taxon>Pleuronectiformes</taxon>
        <taxon>Pleuronectoidei</taxon>
        <taxon>Pleuronectidae</taxon>
        <taxon>Pleuronectes</taxon>
    </lineage>
</organism>
<evidence type="ECO:0000313" key="2">
    <source>
        <dbReference type="EMBL" id="CAB1440023.1"/>
    </source>
</evidence>
<dbReference type="Proteomes" id="UP001153269">
    <property type="component" value="Unassembled WGS sequence"/>
</dbReference>
<feature type="compositionally biased region" description="Low complexity" evidence="1">
    <location>
        <begin position="101"/>
        <end position="119"/>
    </location>
</feature>
<proteinExistence type="predicted"/>
<feature type="region of interest" description="Disordered" evidence="1">
    <location>
        <begin position="44"/>
        <end position="81"/>
    </location>
</feature>
<comment type="caution">
    <text evidence="2">The sequence shown here is derived from an EMBL/GenBank/DDBJ whole genome shotgun (WGS) entry which is preliminary data.</text>
</comment>
<dbReference type="AlphaFoldDB" id="A0A9N7YW60"/>
<sequence length="220" mass="22189">MFLESPTNTLEVSFRVKHGDGHYMVYASSGSLKCFECGDVGQKRSSCPHKQRSGEAAGDGSGSAAAAAREETAGPHSTEPAIVFKGSGAAAAPSADTAAALSGSSAAAEPGAEPAAAHSAEVEESAPTASVDAPRAEVAQSTCGRVLSGGDALSGGEDTKPGDRCKGSLSALSGRDGRVEVDWLLEPEASPGRWLAVLVQDAHEKTDSRPPLEGVARGES</sequence>
<feature type="region of interest" description="Disordered" evidence="1">
    <location>
        <begin position="101"/>
        <end position="171"/>
    </location>
</feature>
<name>A0A9N7YW60_PLEPL</name>
<dbReference type="EMBL" id="CADEAL010002382">
    <property type="protein sequence ID" value="CAB1440023.1"/>
    <property type="molecule type" value="Genomic_DNA"/>
</dbReference>
<reference evidence="2" key="1">
    <citation type="submission" date="2020-03" db="EMBL/GenBank/DDBJ databases">
        <authorList>
            <person name="Weist P."/>
        </authorList>
    </citation>
    <scope>NUCLEOTIDE SEQUENCE</scope>
</reference>
<feature type="compositionally biased region" description="Basic and acidic residues" evidence="1">
    <location>
        <begin position="157"/>
        <end position="166"/>
    </location>
</feature>
<evidence type="ECO:0000256" key="1">
    <source>
        <dbReference type="SAM" id="MobiDB-lite"/>
    </source>
</evidence>
<keyword evidence="3" id="KW-1185">Reference proteome</keyword>
<evidence type="ECO:0008006" key="4">
    <source>
        <dbReference type="Google" id="ProtNLM"/>
    </source>
</evidence>
<feature type="compositionally biased region" description="Low complexity" evidence="1">
    <location>
        <begin position="54"/>
        <end position="67"/>
    </location>
</feature>
<gene>
    <name evidence="2" type="ORF">PLEPLA_LOCUS27789</name>
</gene>